<dbReference type="PROSITE" id="PS50011">
    <property type="entry name" value="PROTEIN_KINASE_DOM"/>
    <property type="match status" value="1"/>
</dbReference>
<evidence type="ECO:0000259" key="1">
    <source>
        <dbReference type="PROSITE" id="PS50011"/>
    </source>
</evidence>
<sequence length="201" mass="22775">MDLEHEGSPVVCENILRGNVQHLKRLLRLNHLNVARIKELEFFDAHFIECEMISSGSPCGNLKEYVLDRKCKGEEIISFLSQVASALHYLHINHIVHGDLQAEYVNVETPQKVQVSRLARSKSLSRLDCDVTSTSCVVQADVPPDSIRCDLIKEDSLNLTENQRCRPYIALICTYLPKGSTDLKKMLGMQCSYPRLALYLC</sequence>
<dbReference type="Pfam" id="PF07714">
    <property type="entry name" value="PK_Tyr_Ser-Thr"/>
    <property type="match status" value="1"/>
</dbReference>
<protein>
    <recommendedName>
        <fullName evidence="1">Protein kinase domain-containing protein</fullName>
    </recommendedName>
</protein>
<accession>A0ABN8S515</accession>
<evidence type="ECO:0000313" key="2">
    <source>
        <dbReference type="EMBL" id="CAH3185826.1"/>
    </source>
</evidence>
<dbReference type="InterPro" id="IPR000719">
    <property type="entry name" value="Prot_kinase_dom"/>
</dbReference>
<dbReference type="InterPro" id="IPR001245">
    <property type="entry name" value="Ser-Thr/Tyr_kinase_cat_dom"/>
</dbReference>
<keyword evidence="3" id="KW-1185">Reference proteome</keyword>
<evidence type="ECO:0000313" key="3">
    <source>
        <dbReference type="Proteomes" id="UP001159427"/>
    </source>
</evidence>
<dbReference type="EMBL" id="CALNXI010002289">
    <property type="protein sequence ID" value="CAH3185826.1"/>
    <property type="molecule type" value="Genomic_DNA"/>
</dbReference>
<name>A0ABN8S515_9CNID</name>
<dbReference type="Proteomes" id="UP001159427">
    <property type="component" value="Unassembled WGS sequence"/>
</dbReference>
<feature type="domain" description="Protein kinase" evidence="1">
    <location>
        <begin position="1"/>
        <end position="201"/>
    </location>
</feature>
<comment type="caution">
    <text evidence="2">The sequence shown here is derived from an EMBL/GenBank/DDBJ whole genome shotgun (WGS) entry which is preliminary data.</text>
</comment>
<reference evidence="2 3" key="1">
    <citation type="submission" date="2022-05" db="EMBL/GenBank/DDBJ databases">
        <authorList>
            <consortium name="Genoscope - CEA"/>
            <person name="William W."/>
        </authorList>
    </citation>
    <scope>NUCLEOTIDE SEQUENCE [LARGE SCALE GENOMIC DNA]</scope>
</reference>
<proteinExistence type="predicted"/>
<organism evidence="2 3">
    <name type="scientific">Porites evermanni</name>
    <dbReference type="NCBI Taxonomy" id="104178"/>
    <lineage>
        <taxon>Eukaryota</taxon>
        <taxon>Metazoa</taxon>
        <taxon>Cnidaria</taxon>
        <taxon>Anthozoa</taxon>
        <taxon>Hexacorallia</taxon>
        <taxon>Scleractinia</taxon>
        <taxon>Fungiina</taxon>
        <taxon>Poritidae</taxon>
        <taxon>Porites</taxon>
    </lineage>
</organism>
<gene>
    <name evidence="2" type="ORF">PEVE_00016371</name>
</gene>
<dbReference type="Gene3D" id="1.10.510.10">
    <property type="entry name" value="Transferase(Phosphotransferase) domain 1"/>
    <property type="match status" value="1"/>
</dbReference>
<dbReference type="InterPro" id="IPR011009">
    <property type="entry name" value="Kinase-like_dom_sf"/>
</dbReference>
<dbReference type="SUPFAM" id="SSF56112">
    <property type="entry name" value="Protein kinase-like (PK-like)"/>
    <property type="match status" value="1"/>
</dbReference>